<dbReference type="PANTHER" id="PTHR40398">
    <property type="entry name" value="PTS SYSTEM GLUCITOL/SORBITOL-SPECIFIC EIIA COMPONENT"/>
    <property type="match status" value="1"/>
</dbReference>
<protein>
    <submittedName>
        <fullName evidence="2">PTS sorbitol transporter subunit IIA</fullName>
    </submittedName>
</protein>
<dbReference type="GO" id="GO:0005737">
    <property type="term" value="C:cytoplasm"/>
    <property type="evidence" value="ECO:0007669"/>
    <property type="project" value="InterPro"/>
</dbReference>
<dbReference type="Gene3D" id="2.40.33.40">
    <property type="entry name" value="Phosphotransferase system, glucitol/sorbitol-specific IIA component"/>
    <property type="match status" value="1"/>
</dbReference>
<dbReference type="PROSITE" id="PS51097">
    <property type="entry name" value="PTS_EIIA_TYPE_5"/>
    <property type="match status" value="1"/>
</dbReference>
<dbReference type="EMBL" id="QVEV01000007">
    <property type="protein sequence ID" value="RGC16722.1"/>
    <property type="molecule type" value="Genomic_DNA"/>
</dbReference>
<dbReference type="GO" id="GO:0016301">
    <property type="term" value="F:kinase activity"/>
    <property type="evidence" value="ECO:0007669"/>
    <property type="project" value="TreeGrafter"/>
</dbReference>
<dbReference type="RefSeq" id="WP_117442501.1">
    <property type="nucleotide sequence ID" value="NZ_QVEV01000007.1"/>
</dbReference>
<gene>
    <name evidence="2" type="ORF">DXA38_06705</name>
</gene>
<evidence type="ECO:0000313" key="3">
    <source>
        <dbReference type="Proteomes" id="UP000260025"/>
    </source>
</evidence>
<dbReference type="Pfam" id="PF03829">
    <property type="entry name" value="PTSIIA_gutA"/>
    <property type="match status" value="1"/>
</dbReference>
<name>A0A3E2VZY4_CLOIN</name>
<dbReference type="AlphaFoldDB" id="A0A3E2VZY4"/>
<evidence type="ECO:0000256" key="1">
    <source>
        <dbReference type="PROSITE-ProRule" id="PRU00420"/>
    </source>
</evidence>
<dbReference type="Proteomes" id="UP000260025">
    <property type="component" value="Unassembled WGS sequence"/>
</dbReference>
<comment type="caution">
    <text evidence="2">The sequence shown here is derived from an EMBL/GenBank/DDBJ whole genome shotgun (WGS) entry which is preliminary data.</text>
</comment>
<dbReference type="InterPro" id="IPR036665">
    <property type="entry name" value="PTS_IIA_glucitol/sorbitol_sf"/>
</dbReference>
<proteinExistence type="predicted"/>
<evidence type="ECO:0000313" key="2">
    <source>
        <dbReference type="EMBL" id="RGC16722.1"/>
    </source>
</evidence>
<dbReference type="GO" id="GO:0009401">
    <property type="term" value="P:phosphoenolpyruvate-dependent sugar phosphotransferase system"/>
    <property type="evidence" value="ECO:0007669"/>
    <property type="project" value="InterPro"/>
</dbReference>
<sequence>MKYDTRISGWGECALEFLHEDCNFLIIFNDSAPQELADISILHTAGELLADPCVGDTLCLCDQVYTITAIGEEALHTLKELGHCCLSFSGAKNALRPGNIELAGPTLREELLYAGGRLQIL</sequence>
<dbReference type="InterPro" id="IPR004716">
    <property type="entry name" value="PTS_IIA_glucitol/sorbitol-sp"/>
</dbReference>
<dbReference type="SUPFAM" id="SSF141530">
    <property type="entry name" value="PTSIIA/GutA-like"/>
    <property type="match status" value="1"/>
</dbReference>
<dbReference type="PANTHER" id="PTHR40398:SF1">
    <property type="entry name" value="PTS SYSTEM GLUCITOL_SORBITOL-SPECIFIC EIIA COMPONENT"/>
    <property type="match status" value="1"/>
</dbReference>
<reference evidence="2 3" key="1">
    <citation type="submission" date="2018-08" db="EMBL/GenBank/DDBJ databases">
        <title>A genome reference for cultivated species of the human gut microbiota.</title>
        <authorList>
            <person name="Zou Y."/>
            <person name="Xue W."/>
            <person name="Luo G."/>
        </authorList>
    </citation>
    <scope>NUCLEOTIDE SEQUENCE [LARGE SCALE GENOMIC DNA]</scope>
    <source>
        <strain evidence="2 3">OF01-2LB</strain>
    </source>
</reference>
<organism evidence="2 3">
    <name type="scientific">Clostridium innocuum</name>
    <dbReference type="NCBI Taxonomy" id="1522"/>
    <lineage>
        <taxon>Bacteria</taxon>
        <taxon>Bacillati</taxon>
        <taxon>Bacillota</taxon>
        <taxon>Clostridia</taxon>
        <taxon>Eubacteriales</taxon>
        <taxon>Clostridiaceae</taxon>
        <taxon>Clostridium</taxon>
    </lineage>
</organism>
<dbReference type="OrthoDB" id="5113885at2"/>
<feature type="modified residue" description="Phosphohistidine; by HPr" evidence="1">
    <location>
        <position position="43"/>
    </location>
</feature>
<dbReference type="GO" id="GO:0008982">
    <property type="term" value="F:protein-N(PI)-phosphohistidine-sugar phosphotransferase activity"/>
    <property type="evidence" value="ECO:0007669"/>
    <property type="project" value="InterPro"/>
</dbReference>
<accession>A0A3E2VZY4</accession>